<dbReference type="EMBL" id="GBXM01097963">
    <property type="protein sequence ID" value="JAH10614.1"/>
    <property type="molecule type" value="Transcribed_RNA"/>
</dbReference>
<proteinExistence type="predicted"/>
<sequence length="53" mass="5926">MSRNRVGHHWSKASTASTTIRFSESCWEPNLKASQTHAGSTPYNDLKTSFSIL</sequence>
<reference evidence="1" key="1">
    <citation type="submission" date="2014-11" db="EMBL/GenBank/DDBJ databases">
        <authorList>
            <person name="Amaro Gonzalez C."/>
        </authorList>
    </citation>
    <scope>NUCLEOTIDE SEQUENCE</scope>
</reference>
<reference evidence="1" key="2">
    <citation type="journal article" date="2015" name="Fish Shellfish Immunol.">
        <title>Early steps in the European eel (Anguilla anguilla)-Vibrio vulnificus interaction in the gills: Role of the RtxA13 toxin.</title>
        <authorList>
            <person name="Callol A."/>
            <person name="Pajuelo D."/>
            <person name="Ebbesson L."/>
            <person name="Teles M."/>
            <person name="MacKenzie S."/>
            <person name="Amaro C."/>
        </authorList>
    </citation>
    <scope>NUCLEOTIDE SEQUENCE</scope>
</reference>
<name>A0A0E9Q1I3_ANGAN</name>
<protein>
    <submittedName>
        <fullName evidence="1">Uncharacterized protein</fullName>
    </submittedName>
</protein>
<dbReference type="AlphaFoldDB" id="A0A0E9Q1I3"/>
<organism evidence="1">
    <name type="scientific">Anguilla anguilla</name>
    <name type="common">European freshwater eel</name>
    <name type="synonym">Muraena anguilla</name>
    <dbReference type="NCBI Taxonomy" id="7936"/>
    <lineage>
        <taxon>Eukaryota</taxon>
        <taxon>Metazoa</taxon>
        <taxon>Chordata</taxon>
        <taxon>Craniata</taxon>
        <taxon>Vertebrata</taxon>
        <taxon>Euteleostomi</taxon>
        <taxon>Actinopterygii</taxon>
        <taxon>Neopterygii</taxon>
        <taxon>Teleostei</taxon>
        <taxon>Anguilliformes</taxon>
        <taxon>Anguillidae</taxon>
        <taxon>Anguilla</taxon>
    </lineage>
</organism>
<evidence type="ECO:0000313" key="1">
    <source>
        <dbReference type="EMBL" id="JAH10614.1"/>
    </source>
</evidence>
<accession>A0A0E9Q1I3</accession>